<comment type="caution">
    <text evidence="3">The sequence shown here is derived from an EMBL/GenBank/DDBJ whole genome shotgun (WGS) entry which is preliminary data.</text>
</comment>
<reference evidence="3" key="1">
    <citation type="submission" date="2021-06" db="EMBL/GenBank/DDBJ databases">
        <authorList>
            <person name="Hodson N. C."/>
            <person name="Mongue J. A."/>
            <person name="Jaron S. K."/>
        </authorList>
    </citation>
    <scope>NUCLEOTIDE SEQUENCE</scope>
</reference>
<sequence length="653" mass="75909">MEKEEESGDRKRERMDKTDNDKLQDDSCFDNNAANVELLLEKVIGIHLISVQIFDHLDFQQLLNCSLVCKSWNSVSRRVLREHRICLGAIGGDVPCQSVVDLNDLLSNSFNPPFNGLSVYTEPSSQHVVMHDCIRVNGLNINGEIEKSNSERLSKGLFKRLKERLDASNLFSEILSKIDVKHLEINWMDLTTSYCPAFQLIAKVLLRSHPYLQYLSIKSLPQDANDSLAKVIFGDNPFPIQWLPSLKTFVPPDDSDYSENSHSVSVLKQLLAAAPNLTQVLGEISDEELEPYFEENKVHTIRSIRLELSLSRLHQIRKLLSEDYCLYIRKLVFVISVPVPETKEHVYEILQLIQQRLGNTLQELEISQVALVMLSSRKYFPFQNLTHLMIEYDPEVDFQKGFFTLSAVDFNWMFPNLATVEIEWGSLTIDLRLITDELEDISEFRCESVTQFFISSCVLRSTNLVPWFENMAKLFPNVKHFYLNEFRGQNFKECFQSVWGAWSEIENLTLTFHSLENMCKNYDSCVLGLSDEELELLFRRKEEHRFEKLNLVPIRSCIFNCRKLKKIVFVIPPKPFQNVDSRRCLLSELTYLLGLTRIPQVTFEVQVEFWNEREHQQYRFPLDHLKPFTNLCYKVGRLLPQPLLSITTELHCS</sequence>
<gene>
    <name evidence="3" type="ORF">AFUS01_LOCUS29658</name>
</gene>
<dbReference type="EMBL" id="CAJVCH010441785">
    <property type="protein sequence ID" value="CAG7819196.1"/>
    <property type="molecule type" value="Genomic_DNA"/>
</dbReference>
<dbReference type="InterPro" id="IPR001810">
    <property type="entry name" value="F-box_dom"/>
</dbReference>
<protein>
    <recommendedName>
        <fullName evidence="2">F-box domain-containing protein</fullName>
    </recommendedName>
</protein>
<evidence type="ECO:0000256" key="1">
    <source>
        <dbReference type="SAM" id="MobiDB-lite"/>
    </source>
</evidence>
<evidence type="ECO:0000313" key="3">
    <source>
        <dbReference type="EMBL" id="CAG7819196.1"/>
    </source>
</evidence>
<feature type="region of interest" description="Disordered" evidence="1">
    <location>
        <begin position="1"/>
        <end position="23"/>
    </location>
</feature>
<keyword evidence="4" id="KW-1185">Reference proteome</keyword>
<accession>A0A8J2KJH7</accession>
<dbReference type="AlphaFoldDB" id="A0A8J2KJH7"/>
<name>A0A8J2KJH7_9HEXA</name>
<dbReference type="Pfam" id="PF12937">
    <property type="entry name" value="F-box-like"/>
    <property type="match status" value="1"/>
</dbReference>
<feature type="domain" description="F-box" evidence="2">
    <location>
        <begin position="49"/>
        <end position="78"/>
    </location>
</feature>
<dbReference type="Proteomes" id="UP000708208">
    <property type="component" value="Unassembled WGS sequence"/>
</dbReference>
<organism evidence="3 4">
    <name type="scientific">Allacma fusca</name>
    <dbReference type="NCBI Taxonomy" id="39272"/>
    <lineage>
        <taxon>Eukaryota</taxon>
        <taxon>Metazoa</taxon>
        <taxon>Ecdysozoa</taxon>
        <taxon>Arthropoda</taxon>
        <taxon>Hexapoda</taxon>
        <taxon>Collembola</taxon>
        <taxon>Symphypleona</taxon>
        <taxon>Sminthuridae</taxon>
        <taxon>Allacma</taxon>
    </lineage>
</organism>
<evidence type="ECO:0000313" key="4">
    <source>
        <dbReference type="Proteomes" id="UP000708208"/>
    </source>
</evidence>
<proteinExistence type="predicted"/>
<evidence type="ECO:0000259" key="2">
    <source>
        <dbReference type="Pfam" id="PF12937"/>
    </source>
</evidence>